<dbReference type="HAMAP" id="MF_00922">
    <property type="entry name" value="OM_assembly_BamD"/>
    <property type="match status" value="1"/>
</dbReference>
<keyword evidence="4" id="KW-0802">TPR repeat</keyword>
<dbReference type="Gene3D" id="1.25.40.10">
    <property type="entry name" value="Tetratricopeptide repeat domain"/>
    <property type="match status" value="1"/>
</dbReference>
<protein>
    <submittedName>
        <fullName evidence="7">Beta-barrel assembly machine subunit BamD</fullName>
    </submittedName>
</protein>
<feature type="chain" id="PRO_5011804545" evidence="5">
    <location>
        <begin position="26"/>
        <end position="247"/>
    </location>
</feature>
<dbReference type="Proteomes" id="UP000199409">
    <property type="component" value="Unassembled WGS sequence"/>
</dbReference>
<name>A0A1H3WTC0_9BACT</name>
<dbReference type="InterPro" id="IPR017689">
    <property type="entry name" value="BamD"/>
</dbReference>
<dbReference type="NCBIfam" id="TIGR03302">
    <property type="entry name" value="OM_YfiO"/>
    <property type="match status" value="1"/>
</dbReference>
<dbReference type="RefSeq" id="WP_175498253.1">
    <property type="nucleotide sequence ID" value="NZ_FNQN01000002.1"/>
</dbReference>
<accession>A0A1H3WTC0</accession>
<keyword evidence="2" id="KW-0472">Membrane</keyword>
<gene>
    <name evidence="7" type="ORF">SAMN05660420_00652</name>
</gene>
<feature type="repeat" description="TPR" evidence="4">
    <location>
        <begin position="164"/>
        <end position="197"/>
    </location>
</feature>
<dbReference type="InterPro" id="IPR011990">
    <property type="entry name" value="TPR-like_helical_dom_sf"/>
</dbReference>
<reference evidence="7 8" key="1">
    <citation type="submission" date="2016-10" db="EMBL/GenBank/DDBJ databases">
        <authorList>
            <person name="de Groot N.N."/>
        </authorList>
    </citation>
    <scope>NUCLEOTIDE SEQUENCE [LARGE SCALE GENOMIC DNA]</scope>
    <source>
        <strain evidence="7 8">DSM 7343</strain>
    </source>
</reference>
<dbReference type="InterPro" id="IPR039565">
    <property type="entry name" value="BamD-like"/>
</dbReference>
<dbReference type="InterPro" id="IPR019734">
    <property type="entry name" value="TPR_rpt"/>
</dbReference>
<evidence type="ECO:0000256" key="2">
    <source>
        <dbReference type="ARBA" id="ARBA00023136"/>
    </source>
</evidence>
<evidence type="ECO:0000256" key="4">
    <source>
        <dbReference type="PROSITE-ProRule" id="PRU00339"/>
    </source>
</evidence>
<sequence>MKQVYKWLIPFLICLLLAACGGSKAKPENSAEKYFREGEKNFESNLIDDAIASWEKVRDTFYSPELSMLAELKIAEAYYVSERYEEAALAYQDFLKQHPSDFRSAMIHYRMGLSYYQQILSPDRDQTSTKNAMKSFQKLITQFPNDPHAQEARNLIQRCRTRLAEHEVYVGQFYLKRKQYQPAIKRLEGILETFPDYYYRDEAYFYLLKAYLITEQRDKAQIIYDKLLTEFSGSDFVEDAQELFAEK</sequence>
<evidence type="ECO:0000256" key="1">
    <source>
        <dbReference type="ARBA" id="ARBA00022729"/>
    </source>
</evidence>
<feature type="domain" description="Outer membrane lipoprotein BamD-like" evidence="6">
    <location>
        <begin position="28"/>
        <end position="215"/>
    </location>
</feature>
<organism evidence="7 8">
    <name type="scientific">Desulfuromusa kysingii</name>
    <dbReference type="NCBI Taxonomy" id="37625"/>
    <lineage>
        <taxon>Bacteria</taxon>
        <taxon>Pseudomonadati</taxon>
        <taxon>Thermodesulfobacteriota</taxon>
        <taxon>Desulfuromonadia</taxon>
        <taxon>Desulfuromonadales</taxon>
        <taxon>Geopsychrobacteraceae</taxon>
        <taxon>Desulfuromusa</taxon>
    </lineage>
</organism>
<keyword evidence="3" id="KW-0998">Cell outer membrane</keyword>
<dbReference type="EMBL" id="FNQN01000002">
    <property type="protein sequence ID" value="SDZ89991.1"/>
    <property type="molecule type" value="Genomic_DNA"/>
</dbReference>
<proteinExistence type="inferred from homology"/>
<dbReference type="STRING" id="37625.SAMN05660420_00652"/>
<keyword evidence="8" id="KW-1185">Reference proteome</keyword>
<evidence type="ECO:0000259" key="6">
    <source>
        <dbReference type="Pfam" id="PF13525"/>
    </source>
</evidence>
<evidence type="ECO:0000256" key="3">
    <source>
        <dbReference type="ARBA" id="ARBA00023237"/>
    </source>
</evidence>
<evidence type="ECO:0000313" key="7">
    <source>
        <dbReference type="EMBL" id="SDZ89991.1"/>
    </source>
</evidence>
<dbReference type="PROSITE" id="PS50005">
    <property type="entry name" value="TPR"/>
    <property type="match status" value="1"/>
</dbReference>
<feature type="signal peptide" evidence="5">
    <location>
        <begin position="1"/>
        <end position="25"/>
    </location>
</feature>
<dbReference type="AlphaFoldDB" id="A0A1H3WTC0"/>
<dbReference type="Pfam" id="PF13525">
    <property type="entry name" value="YfiO"/>
    <property type="match status" value="1"/>
</dbReference>
<evidence type="ECO:0000313" key="8">
    <source>
        <dbReference type="Proteomes" id="UP000199409"/>
    </source>
</evidence>
<evidence type="ECO:0000256" key="5">
    <source>
        <dbReference type="SAM" id="SignalP"/>
    </source>
</evidence>
<dbReference type="PROSITE" id="PS51257">
    <property type="entry name" value="PROKAR_LIPOPROTEIN"/>
    <property type="match status" value="1"/>
</dbReference>
<dbReference type="SUPFAM" id="SSF48452">
    <property type="entry name" value="TPR-like"/>
    <property type="match status" value="1"/>
</dbReference>
<keyword evidence="1 5" id="KW-0732">Signal</keyword>